<dbReference type="SUPFAM" id="SSF54189">
    <property type="entry name" value="Ribosomal proteins S24e, L23 and L15e"/>
    <property type="match status" value="1"/>
</dbReference>
<dbReference type="PROSITE" id="PS00050">
    <property type="entry name" value="RIBOSOMAL_L23"/>
    <property type="match status" value="1"/>
</dbReference>
<dbReference type="GeneID" id="90036800"/>
<dbReference type="InterPro" id="IPR012677">
    <property type="entry name" value="Nucleotide-bd_a/b_plait_sf"/>
</dbReference>
<evidence type="ECO:0000313" key="8">
    <source>
        <dbReference type="EMBL" id="KAK7207078.1"/>
    </source>
</evidence>
<keyword evidence="3" id="KW-0694">RNA-binding</keyword>
<accession>A0ABR1FDD9</accession>
<proteinExistence type="inferred from homology"/>
<dbReference type="GO" id="GO:0005840">
    <property type="term" value="C:ribosome"/>
    <property type="evidence" value="ECO:0007669"/>
    <property type="project" value="UniProtKB-KW"/>
</dbReference>
<evidence type="ECO:0000256" key="4">
    <source>
        <dbReference type="ARBA" id="ARBA00022980"/>
    </source>
</evidence>
<dbReference type="Proteomes" id="UP001498771">
    <property type="component" value="Unassembled WGS sequence"/>
</dbReference>
<name>A0ABR1FDD9_9ASCO</name>
<protein>
    <submittedName>
        <fullName evidence="8">60S ribosomal protein L25</fullName>
    </submittedName>
</protein>
<evidence type="ECO:0000256" key="2">
    <source>
        <dbReference type="ARBA" id="ARBA00022730"/>
    </source>
</evidence>
<dbReference type="RefSeq" id="XP_064770111.1">
    <property type="nucleotide sequence ID" value="XM_064911288.1"/>
</dbReference>
<comment type="caution">
    <text evidence="8">The sequence shown here is derived from an EMBL/GenBank/DDBJ whole genome shotgun (WGS) entry which is preliminary data.</text>
</comment>
<dbReference type="Gene3D" id="3.30.70.330">
    <property type="match status" value="1"/>
</dbReference>
<comment type="similarity">
    <text evidence="1 6">Belongs to the universal ribosomal protein uL23 family.</text>
</comment>
<dbReference type="Pfam" id="PF03939">
    <property type="entry name" value="Ribosomal_L23eN"/>
    <property type="match status" value="1"/>
</dbReference>
<dbReference type="PANTHER" id="PTHR11620">
    <property type="entry name" value="60S RIBOSOMAL PROTEIN L23A"/>
    <property type="match status" value="1"/>
</dbReference>
<dbReference type="NCBIfam" id="NF011118">
    <property type="entry name" value="PRK14548.1"/>
    <property type="match status" value="1"/>
</dbReference>
<evidence type="ECO:0000256" key="5">
    <source>
        <dbReference type="ARBA" id="ARBA00023274"/>
    </source>
</evidence>
<dbReference type="EMBL" id="JBBJBU010000001">
    <property type="protein sequence ID" value="KAK7207078.1"/>
    <property type="molecule type" value="Genomic_DNA"/>
</dbReference>
<evidence type="ECO:0000256" key="1">
    <source>
        <dbReference type="ARBA" id="ARBA00006700"/>
    </source>
</evidence>
<dbReference type="Pfam" id="PF00276">
    <property type="entry name" value="Ribosomal_L23"/>
    <property type="match status" value="1"/>
</dbReference>
<sequence>MAPKSSATSKAVAAKKAVVKGVHGTKVTKVRTSTTFHRPNTLRLPRTPKYQRKSIAHAPRLDQYKVIVGPHSNESTMKKLEESNTIVFIVDIKANKRHIKDAFKSLYNVDVSKVTTLITPTGQKKAYIRLESESDVLDVANRVGFI</sequence>
<gene>
    <name evidence="8" type="ORF">BZA70DRAFT_270440</name>
</gene>
<evidence type="ECO:0000313" key="9">
    <source>
        <dbReference type="Proteomes" id="UP001498771"/>
    </source>
</evidence>
<evidence type="ECO:0000259" key="7">
    <source>
        <dbReference type="Pfam" id="PF03939"/>
    </source>
</evidence>
<dbReference type="InterPro" id="IPR012678">
    <property type="entry name" value="Ribosomal_uL23/eL15/eS24_sf"/>
</dbReference>
<keyword evidence="9" id="KW-1185">Reference proteome</keyword>
<evidence type="ECO:0000256" key="6">
    <source>
        <dbReference type="RuleBase" id="RU003934"/>
    </source>
</evidence>
<dbReference type="InterPro" id="IPR013025">
    <property type="entry name" value="Ribosomal_uL23-like"/>
</dbReference>
<reference evidence="8 9" key="1">
    <citation type="submission" date="2024-03" db="EMBL/GenBank/DDBJ databases">
        <title>Genome-scale model development and genomic sequencing of the oleaginous clade Lipomyces.</title>
        <authorList>
            <consortium name="Lawrence Berkeley National Laboratory"/>
            <person name="Czajka J.J."/>
            <person name="Han Y."/>
            <person name="Kim J."/>
            <person name="Mondo S.J."/>
            <person name="Hofstad B.A."/>
            <person name="Robles A."/>
            <person name="Haridas S."/>
            <person name="Riley R."/>
            <person name="LaButti K."/>
            <person name="Pangilinan J."/>
            <person name="Andreopoulos W."/>
            <person name="Lipzen A."/>
            <person name="Yan J."/>
            <person name="Wang M."/>
            <person name="Ng V."/>
            <person name="Grigoriev I.V."/>
            <person name="Spatafora J.W."/>
            <person name="Magnuson J.K."/>
            <person name="Baker S.E."/>
            <person name="Pomraning K.R."/>
        </authorList>
    </citation>
    <scope>NUCLEOTIDE SEQUENCE [LARGE SCALE GENOMIC DNA]</scope>
    <source>
        <strain evidence="8 9">Phaff 52-87</strain>
    </source>
</reference>
<feature type="domain" description="Large ribosomal subunit protein uL23 N-terminal" evidence="7">
    <location>
        <begin position="7"/>
        <end position="57"/>
    </location>
</feature>
<dbReference type="InterPro" id="IPR001014">
    <property type="entry name" value="Ribosomal_uL23_CS"/>
</dbReference>
<keyword evidence="2" id="KW-0699">rRNA-binding</keyword>
<keyword evidence="5 6" id="KW-0687">Ribonucleoprotein</keyword>
<dbReference type="InterPro" id="IPR005633">
    <property type="entry name" value="Ribosomal_uL23_N"/>
</dbReference>
<dbReference type="HAMAP" id="MF_01369_A">
    <property type="entry name" value="Ribosomal_uL23_A"/>
    <property type="match status" value="1"/>
</dbReference>
<keyword evidence="4 6" id="KW-0689">Ribosomal protein</keyword>
<evidence type="ECO:0000256" key="3">
    <source>
        <dbReference type="ARBA" id="ARBA00022884"/>
    </source>
</evidence>
<organism evidence="8 9">
    <name type="scientific">Myxozyma melibiosi</name>
    <dbReference type="NCBI Taxonomy" id="54550"/>
    <lineage>
        <taxon>Eukaryota</taxon>
        <taxon>Fungi</taxon>
        <taxon>Dikarya</taxon>
        <taxon>Ascomycota</taxon>
        <taxon>Saccharomycotina</taxon>
        <taxon>Lipomycetes</taxon>
        <taxon>Lipomycetales</taxon>
        <taxon>Lipomycetaceae</taxon>
        <taxon>Myxozyma</taxon>
    </lineage>
</organism>